<name>A0A9X1VWE9_9BURK</name>
<sequence>MRHGIASLALLALAAGAAAQDSDDLVIGASLPLSGPNAAAGQEGLAVMKAYFDAVNKAGGIHGRRIALRALDDGFNPKTAADNARQLADDKVLAVFNCWGTASCSAMVPVITEHRLPLVAGIAGGGPMRAAPGRYAFNVRPTTDDEIARMVRQMSTVGQTRIAVVYQDDPFGKSGLASAQGVLAKAALPPAAEIALAPDGGNAAAVVAALKKSDANGIILVGSPVPSVKLITLARQGGIATQFYNLAAQANRKVAADLGEHTNGVIFTTLVPSPWRDALPVVKEYQQAYSAGSGKSDYSYLGLEVFINAKVLVEGLRKAGRSPSRESLVAALESMDEKNYGGLMSVKYGPGDREGSSYVGLTIINRQGRFVE</sequence>
<reference evidence="5" key="1">
    <citation type="submission" date="2022-03" db="EMBL/GenBank/DDBJ databases">
        <authorList>
            <person name="Woo C.Y."/>
        </authorList>
    </citation>
    <scope>NUCLEOTIDE SEQUENCE</scope>
    <source>
        <strain evidence="5">CYS-02</strain>
    </source>
</reference>
<protein>
    <submittedName>
        <fullName evidence="5">ABC transporter substrate-binding protein</fullName>
    </submittedName>
</protein>
<gene>
    <name evidence="5" type="ORF">MMF98_14520</name>
</gene>
<dbReference type="InterPro" id="IPR028081">
    <property type="entry name" value="Leu-bd"/>
</dbReference>
<comment type="similarity">
    <text evidence="1">Belongs to the leucine-binding protein family.</text>
</comment>
<dbReference type="PANTHER" id="PTHR47235:SF1">
    <property type="entry name" value="BLR6548 PROTEIN"/>
    <property type="match status" value="1"/>
</dbReference>
<dbReference type="Pfam" id="PF13458">
    <property type="entry name" value="Peripla_BP_6"/>
    <property type="match status" value="1"/>
</dbReference>
<dbReference type="Gene3D" id="3.40.50.2300">
    <property type="match status" value="2"/>
</dbReference>
<proteinExistence type="inferred from homology"/>
<dbReference type="SUPFAM" id="SSF53822">
    <property type="entry name" value="Periplasmic binding protein-like I"/>
    <property type="match status" value="1"/>
</dbReference>
<evidence type="ECO:0000313" key="5">
    <source>
        <dbReference type="EMBL" id="MCJ0764428.1"/>
    </source>
</evidence>
<evidence type="ECO:0000313" key="6">
    <source>
        <dbReference type="Proteomes" id="UP001139447"/>
    </source>
</evidence>
<evidence type="ECO:0000256" key="3">
    <source>
        <dbReference type="SAM" id="SignalP"/>
    </source>
</evidence>
<feature type="signal peptide" evidence="3">
    <location>
        <begin position="1"/>
        <end position="19"/>
    </location>
</feature>
<keyword evidence="2 3" id="KW-0732">Signal</keyword>
<evidence type="ECO:0000259" key="4">
    <source>
        <dbReference type="Pfam" id="PF13458"/>
    </source>
</evidence>
<dbReference type="PANTHER" id="PTHR47235">
    <property type="entry name" value="BLR6548 PROTEIN"/>
    <property type="match status" value="1"/>
</dbReference>
<comment type="caution">
    <text evidence="5">The sequence shown here is derived from an EMBL/GenBank/DDBJ whole genome shotgun (WGS) entry which is preliminary data.</text>
</comment>
<feature type="domain" description="Leucine-binding protein" evidence="4">
    <location>
        <begin position="27"/>
        <end position="342"/>
    </location>
</feature>
<dbReference type="EMBL" id="JALGBI010000001">
    <property type="protein sequence ID" value="MCJ0764428.1"/>
    <property type="molecule type" value="Genomic_DNA"/>
</dbReference>
<dbReference type="CDD" id="cd06326">
    <property type="entry name" value="PBP1_ABC_ligand_binding-like"/>
    <property type="match status" value="1"/>
</dbReference>
<dbReference type="Proteomes" id="UP001139447">
    <property type="component" value="Unassembled WGS sequence"/>
</dbReference>
<dbReference type="AlphaFoldDB" id="A0A9X1VWE9"/>
<feature type="chain" id="PRO_5040829552" evidence="3">
    <location>
        <begin position="20"/>
        <end position="372"/>
    </location>
</feature>
<evidence type="ECO:0000256" key="2">
    <source>
        <dbReference type="ARBA" id="ARBA00022729"/>
    </source>
</evidence>
<dbReference type="RefSeq" id="WP_243307067.1">
    <property type="nucleotide sequence ID" value="NZ_JALGBI010000001.1"/>
</dbReference>
<organism evidence="5 6">
    <name type="scientific">Variovorax terrae</name>
    <dbReference type="NCBI Taxonomy" id="2923278"/>
    <lineage>
        <taxon>Bacteria</taxon>
        <taxon>Pseudomonadati</taxon>
        <taxon>Pseudomonadota</taxon>
        <taxon>Betaproteobacteria</taxon>
        <taxon>Burkholderiales</taxon>
        <taxon>Comamonadaceae</taxon>
        <taxon>Variovorax</taxon>
    </lineage>
</organism>
<accession>A0A9X1VWE9</accession>
<keyword evidence="6" id="KW-1185">Reference proteome</keyword>
<evidence type="ECO:0000256" key="1">
    <source>
        <dbReference type="ARBA" id="ARBA00010062"/>
    </source>
</evidence>
<dbReference type="InterPro" id="IPR028082">
    <property type="entry name" value="Peripla_BP_I"/>
</dbReference>